<dbReference type="OrthoDB" id="9805017at2"/>
<dbReference type="InterPro" id="IPR013431">
    <property type="entry name" value="Delta_60_rpt"/>
</dbReference>
<keyword evidence="3" id="KW-1185">Reference proteome</keyword>
<keyword evidence="1" id="KW-0732">Signal</keyword>
<reference evidence="2 3" key="1">
    <citation type="submission" date="2017-05" db="EMBL/GenBank/DDBJ databases">
        <authorList>
            <person name="Varghese N."/>
            <person name="Submissions S."/>
        </authorList>
    </citation>
    <scope>NUCLEOTIDE SEQUENCE [LARGE SCALE GENOMIC DNA]</scope>
    <source>
        <strain evidence="2 3">DSM 29982</strain>
    </source>
</reference>
<feature type="signal peptide" evidence="1">
    <location>
        <begin position="1"/>
        <end position="22"/>
    </location>
</feature>
<dbReference type="RefSeq" id="WP_111377606.1">
    <property type="nucleotide sequence ID" value="NZ_CP043612.1"/>
</dbReference>
<proteinExistence type="predicted"/>
<dbReference type="Gene3D" id="2.80.10.50">
    <property type="match status" value="7"/>
</dbReference>
<dbReference type="SUPFAM" id="SSF101898">
    <property type="entry name" value="NHL repeat"/>
    <property type="match status" value="2"/>
</dbReference>
<protein>
    <submittedName>
        <fullName evidence="2">Delta-60 repeat domain-containing protein</fullName>
    </submittedName>
</protein>
<dbReference type="Proteomes" id="UP000319267">
    <property type="component" value="Unassembled WGS sequence"/>
</dbReference>
<evidence type="ECO:0000313" key="3">
    <source>
        <dbReference type="Proteomes" id="UP000319267"/>
    </source>
</evidence>
<gene>
    <name evidence="2" type="ORF">SAMN06265220_102851</name>
</gene>
<organism evidence="2 3">
    <name type="scientific">Flavobacterium nitrogenifigens</name>
    <dbReference type="NCBI Taxonomy" id="1617283"/>
    <lineage>
        <taxon>Bacteria</taxon>
        <taxon>Pseudomonadati</taxon>
        <taxon>Bacteroidota</taxon>
        <taxon>Flavobacteriia</taxon>
        <taxon>Flavobacteriales</taxon>
        <taxon>Flavobacteriaceae</taxon>
        <taxon>Flavobacterium</taxon>
    </lineage>
</organism>
<sequence length="1283" mass="140283">MIRNLFYCVFLFLHLPDSILLAQQGKVDQTFNVFDDGRYGDGFDWAVRTLLLQKDGNLIVGGDFLSLNGSPVSYLTRLNPNGSIDESFDTGTGFNGKIYASYLQPDGKIILGGSFTIYNGINAGRLIRLNPDGSYDDTFNTTIGATAGIVYDIAMQSDGKIIIVGSFTKYANTTVNRVARLFSNGMLDSSFLTGSGSALNITHARITTDEKIILTGTFITFNGTSANRIVRLNSNGSLDSTFNSGTGFNDDVNAIGLQPDGKMIIGGNFTEFNDVMANRLIRLNVDGTKDESFQTGSGFSKEGVQTIKIDSNGDVMVGGSFTGSYCNNDVNRLVFLNSDGTLKTDFDIGSGPASAAVLSLEFDEDGSWFIGGSFSVFNGQNQGKLAKISGDGEHDIGYLSSGIGFDNSVLSILPLRNQKTIIGGKFNKFNGKSISKLTCLLEDGSTDESFNDGNSGVNNFVKTAVQQEDGKIIIGGNFTKYNNIPNNRIVRILSNGEIDTLFNSGDGFNGQVYTIVVQSDRKIIAAGAFAKYNGSTLNANRIARLLPDGTKDNDFNTGSGADGVVESIVLQPDGKILLGGHFKTFNGQSFSGLVRLNADGSIDSSFNIRTGFDKYVYAIALQSDQKIIVGGSFLTFDGISQKRIIRLNTDGSLDATFESGTGFSKGDVRSILVQPDDRILVGGAFSGTYKNTTASRLIRLMPSGAIDNSFTAPLNNTLFDMKFTEDYKLLIGGNFNLVSGISKHRIVRLKLCVNTTVWNGISWSNGPPSAGKDVYFKENFPQLSTTAVCGCNIDEGKTVTLLENNTLAIEFAYTGSGTLVLEDTASLYQSDDDMVNTGVIHLTRRTSPVIRYDITYWSSAVGNQKMSDFSPNTLGDKYYWYDPISHWVINYNGTMTMIPGQGYSIRAPQNYSITDRAIFEGVFKGIPNNGKINAELKMKDRYYLIGNPYPSAINADLFIKANSSKIQGALYFWTHGTPPVNGKYSANDYVVYNLLGGVGITSTLNSTNYITSPDGIIASGQGFFIKSSSEGSIEFNNSMRVKARNNIFFKPANSEVKAEMERLRFWLNLYNNDGAFKQILLGYAKEASNALDGYDAESFGSGQAVDLYSVLESKKLIIQGRALPFSEDDSIKLGYRSDMKTNLTLEIDHQDDLFSEINIFLVDKALNKYHNLSESSYHFNSEVGTFSNRFSIVYAYKALGNEVFDGSSKSTLVYVKNQIINIESFNENIREVIIFDLSGNKLYKKDKFNSKKIFIENLFSSHQVLLVKVIFENGKSTSKKVIF</sequence>
<dbReference type="EMBL" id="FXTQ01000002">
    <property type="protein sequence ID" value="SMO65073.1"/>
    <property type="molecule type" value="Genomic_DNA"/>
</dbReference>
<accession>A0A521D057</accession>
<evidence type="ECO:0000313" key="2">
    <source>
        <dbReference type="EMBL" id="SMO65073.1"/>
    </source>
</evidence>
<dbReference type="NCBIfam" id="TIGR02608">
    <property type="entry name" value="delta_60_rpt"/>
    <property type="match status" value="9"/>
</dbReference>
<dbReference type="NCBIfam" id="NF033708">
    <property type="entry name" value="T9SS_Cterm_ChiA"/>
    <property type="match status" value="1"/>
</dbReference>
<name>A0A521D057_9FLAO</name>
<feature type="chain" id="PRO_5022066497" evidence="1">
    <location>
        <begin position="23"/>
        <end position="1283"/>
    </location>
</feature>
<evidence type="ECO:0000256" key="1">
    <source>
        <dbReference type="SAM" id="SignalP"/>
    </source>
</evidence>
<dbReference type="Pfam" id="PF17164">
    <property type="entry name" value="DUF5122"/>
    <property type="match status" value="12"/>
</dbReference>